<sequence>MRQTLLALILSLCVGSVGSAAHAQDNPVEDIINDQITAFMADDFDAAFSYASPTIKRLFGSPERFGQMVIDGYPMVHRPAEVTMLGQQAMGAGVVQRVMIRDQGGRLHMLGYQMIETDDGWQINGVQLLRAPEVGA</sequence>
<dbReference type="RefSeq" id="WP_142079340.1">
    <property type="nucleotide sequence ID" value="NZ_VFPT01000001.1"/>
</dbReference>
<organism evidence="2 3">
    <name type="scientific">Roseinatronobacter monicus</name>
    <dbReference type="NCBI Taxonomy" id="393481"/>
    <lineage>
        <taxon>Bacteria</taxon>
        <taxon>Pseudomonadati</taxon>
        <taxon>Pseudomonadota</taxon>
        <taxon>Alphaproteobacteria</taxon>
        <taxon>Rhodobacterales</taxon>
        <taxon>Paracoccaceae</taxon>
        <taxon>Roseinatronobacter</taxon>
    </lineage>
</organism>
<keyword evidence="1" id="KW-0732">Signal</keyword>
<evidence type="ECO:0000313" key="2">
    <source>
        <dbReference type="EMBL" id="TQM91562.1"/>
    </source>
</evidence>
<evidence type="ECO:0000313" key="3">
    <source>
        <dbReference type="Proteomes" id="UP000320582"/>
    </source>
</evidence>
<dbReference type="InterPro" id="IPR032347">
    <property type="entry name" value="DUF4864"/>
</dbReference>
<feature type="signal peptide" evidence="1">
    <location>
        <begin position="1"/>
        <end position="23"/>
    </location>
</feature>
<protein>
    <submittedName>
        <fullName evidence="2">Uncharacterized protein DUF4864</fullName>
    </submittedName>
</protein>
<dbReference type="Pfam" id="PF16156">
    <property type="entry name" value="DUF4864"/>
    <property type="match status" value="1"/>
</dbReference>
<feature type="chain" id="PRO_5021743486" evidence="1">
    <location>
        <begin position="24"/>
        <end position="136"/>
    </location>
</feature>
<accession>A0A543K936</accession>
<keyword evidence="3" id="KW-1185">Reference proteome</keyword>
<reference evidence="2 3" key="1">
    <citation type="submission" date="2019-06" db="EMBL/GenBank/DDBJ databases">
        <title>Genomic Encyclopedia of Archaeal and Bacterial Type Strains, Phase II (KMG-II): from individual species to whole genera.</title>
        <authorList>
            <person name="Goeker M."/>
        </authorList>
    </citation>
    <scope>NUCLEOTIDE SEQUENCE [LARGE SCALE GENOMIC DNA]</scope>
    <source>
        <strain evidence="2 3">DSM 18423</strain>
    </source>
</reference>
<dbReference type="AlphaFoldDB" id="A0A543K936"/>
<gene>
    <name evidence="2" type="ORF">BD293_0126</name>
</gene>
<name>A0A543K936_9RHOB</name>
<evidence type="ECO:0000256" key="1">
    <source>
        <dbReference type="SAM" id="SignalP"/>
    </source>
</evidence>
<dbReference type="EMBL" id="VFPT01000001">
    <property type="protein sequence ID" value="TQM91562.1"/>
    <property type="molecule type" value="Genomic_DNA"/>
</dbReference>
<dbReference type="OrthoDB" id="9130422at2"/>
<dbReference type="Proteomes" id="UP000320582">
    <property type="component" value="Unassembled WGS sequence"/>
</dbReference>
<proteinExistence type="predicted"/>
<comment type="caution">
    <text evidence="2">The sequence shown here is derived from an EMBL/GenBank/DDBJ whole genome shotgun (WGS) entry which is preliminary data.</text>
</comment>